<name>A0A9W9K1D7_9EURO</name>
<sequence>MHESVVEDYMVIKAQEKAWEEASESDMLEVLEEALICTKCQITVTEAIMKLDVDNGAYIDAHYPPFFANTRTRDDNISPLHADSSKTKYEDPSWWRKISFSQRERYYAMVEENLNRSLNENKDIDPEVAVLFAHYQVDYHIRQHYLARRGVLSLCRNASDLQDLRTWQWDMAAIDRINMGKDIDVSDPDEGWLPEERQWGWPGDRNLEKAHQVPMWKRNSPVRRKRLRAVRAKWAIIMEERRKQREELLKKTGTTVTVRLYLSGDLMTVRELPRVVEVESGMRLGKKMKSSTF</sequence>
<dbReference type="EMBL" id="JAPQKI010000009">
    <property type="protein sequence ID" value="KAJ5089101.1"/>
    <property type="molecule type" value="Genomic_DNA"/>
</dbReference>
<dbReference type="OrthoDB" id="4226302at2759"/>
<protein>
    <submittedName>
        <fullName evidence="1">Uncharacterized protein</fullName>
    </submittedName>
</protein>
<gene>
    <name evidence="1" type="ORF">N7532_007785</name>
</gene>
<dbReference type="AlphaFoldDB" id="A0A9W9K1D7"/>
<evidence type="ECO:0000313" key="2">
    <source>
        <dbReference type="Proteomes" id="UP001149074"/>
    </source>
</evidence>
<keyword evidence="2" id="KW-1185">Reference proteome</keyword>
<evidence type="ECO:0000313" key="1">
    <source>
        <dbReference type="EMBL" id="KAJ5089101.1"/>
    </source>
</evidence>
<dbReference type="Proteomes" id="UP001149074">
    <property type="component" value="Unassembled WGS sequence"/>
</dbReference>
<dbReference type="GeneID" id="81359256"/>
<reference evidence="1" key="2">
    <citation type="journal article" date="2023" name="IMA Fungus">
        <title>Comparative genomic study of the Penicillium genus elucidates a diverse pangenome and 15 lateral gene transfer events.</title>
        <authorList>
            <person name="Petersen C."/>
            <person name="Sorensen T."/>
            <person name="Nielsen M.R."/>
            <person name="Sondergaard T.E."/>
            <person name="Sorensen J.L."/>
            <person name="Fitzpatrick D.A."/>
            <person name="Frisvad J.C."/>
            <person name="Nielsen K.L."/>
        </authorList>
    </citation>
    <scope>NUCLEOTIDE SEQUENCE</scope>
    <source>
        <strain evidence="1">IBT 30761</strain>
    </source>
</reference>
<proteinExistence type="predicted"/>
<reference evidence="1" key="1">
    <citation type="submission" date="2022-11" db="EMBL/GenBank/DDBJ databases">
        <authorList>
            <person name="Petersen C."/>
        </authorList>
    </citation>
    <scope>NUCLEOTIDE SEQUENCE</scope>
    <source>
        <strain evidence="1">IBT 30761</strain>
    </source>
</reference>
<dbReference type="RefSeq" id="XP_056471083.1">
    <property type="nucleotide sequence ID" value="XM_056620277.1"/>
</dbReference>
<organism evidence="1 2">
    <name type="scientific">Penicillium argentinense</name>
    <dbReference type="NCBI Taxonomy" id="1131581"/>
    <lineage>
        <taxon>Eukaryota</taxon>
        <taxon>Fungi</taxon>
        <taxon>Dikarya</taxon>
        <taxon>Ascomycota</taxon>
        <taxon>Pezizomycotina</taxon>
        <taxon>Eurotiomycetes</taxon>
        <taxon>Eurotiomycetidae</taxon>
        <taxon>Eurotiales</taxon>
        <taxon>Aspergillaceae</taxon>
        <taxon>Penicillium</taxon>
    </lineage>
</organism>
<accession>A0A9W9K1D7</accession>
<comment type="caution">
    <text evidence="1">The sequence shown here is derived from an EMBL/GenBank/DDBJ whole genome shotgun (WGS) entry which is preliminary data.</text>
</comment>